<comment type="caution">
    <text evidence="1">The sequence shown here is derived from an EMBL/GenBank/DDBJ whole genome shotgun (WGS) entry which is preliminary data.</text>
</comment>
<organism evidence="1 2">
    <name type="scientific">Sinanodonta woodiana</name>
    <name type="common">Chinese pond mussel</name>
    <name type="synonym">Anodonta woodiana</name>
    <dbReference type="NCBI Taxonomy" id="1069815"/>
    <lineage>
        <taxon>Eukaryota</taxon>
        <taxon>Metazoa</taxon>
        <taxon>Spiralia</taxon>
        <taxon>Lophotrochozoa</taxon>
        <taxon>Mollusca</taxon>
        <taxon>Bivalvia</taxon>
        <taxon>Autobranchia</taxon>
        <taxon>Heteroconchia</taxon>
        <taxon>Palaeoheterodonta</taxon>
        <taxon>Unionida</taxon>
        <taxon>Unionoidea</taxon>
        <taxon>Unionidae</taxon>
        <taxon>Unioninae</taxon>
        <taxon>Sinanodonta</taxon>
    </lineage>
</organism>
<dbReference type="EMBL" id="JBJQND010000007">
    <property type="protein sequence ID" value="KAL3872347.1"/>
    <property type="molecule type" value="Genomic_DNA"/>
</dbReference>
<keyword evidence="2" id="KW-1185">Reference proteome</keyword>
<evidence type="ECO:0000313" key="1">
    <source>
        <dbReference type="EMBL" id="KAL3872347.1"/>
    </source>
</evidence>
<sequence>MDRTLFSFGDFGSFQFRTREQTTTLMLVKFLGQIEELKDSIEFRLYRGNLQVVASFNE</sequence>
<protein>
    <submittedName>
        <fullName evidence="1">Uncharacterized protein</fullName>
    </submittedName>
</protein>
<gene>
    <name evidence="1" type="ORF">ACJMK2_040277</name>
</gene>
<feature type="non-terminal residue" evidence="1">
    <location>
        <position position="58"/>
    </location>
</feature>
<proteinExistence type="predicted"/>
<accession>A0ABD3WI01</accession>
<dbReference type="AlphaFoldDB" id="A0ABD3WI01"/>
<dbReference type="Proteomes" id="UP001634394">
    <property type="component" value="Unassembled WGS sequence"/>
</dbReference>
<name>A0ABD3WI01_SINWO</name>
<evidence type="ECO:0000313" key="2">
    <source>
        <dbReference type="Proteomes" id="UP001634394"/>
    </source>
</evidence>
<reference evidence="1 2" key="1">
    <citation type="submission" date="2024-11" db="EMBL/GenBank/DDBJ databases">
        <title>Chromosome-level genome assembly of the freshwater bivalve Anodonta woodiana.</title>
        <authorList>
            <person name="Chen X."/>
        </authorList>
    </citation>
    <scope>NUCLEOTIDE SEQUENCE [LARGE SCALE GENOMIC DNA]</scope>
    <source>
        <strain evidence="1">MN2024</strain>
        <tissue evidence="1">Gills</tissue>
    </source>
</reference>